<keyword evidence="1" id="KW-1185">Reference proteome</keyword>
<sequence length="527" mass="60970">MNIREKLKLNKKLSYSTDFIIERNEYTAVRENLIRELKAFTCPEKINKFVHQPCKLNTPKNDVDHCKNDILSLETAINEITFPFTVNFLLDSGPRELASKTATVVGKLPVEKVKCVTATSNLIEIPTHLPIPVFYISILNSFKLNSLKEVINYCKKYKLKWITNLRRFTASNGEVLNPGKLMELPKTSFRNRDQDYIDVITHPELENYRINLDALGDFRICRTPDYSKTLSLIQIMAEETIPFLVIVPDTSKFVKIPEEFEAISNQRLLVIKSSKLDLAIAAVEMANSYEFHSFSAKNVLIQLQEFQQNISLNDDEMEAAKYIVFKNKMAEHKHLKFTYNEVRFFKQFNKNNNLQVNDKIKKKTLSEKNSIKHSFPNSSIRTKGCASLIEMRNKFSSIFNEGDQSRSRTRSVDSKLKNRVLAQQTLSLDYTRISSFTNDITFENLGISEIPETKHKKSIEGSFETVYDVPNMSFPNKVYKSFKKVKDVSNESFSSETPYTFMSPCFDNNVYNSYLHEYSEIPQKLLH</sequence>
<dbReference type="RefSeq" id="XP_065666246.1">
    <property type="nucleotide sequence ID" value="XM_065810174.1"/>
</dbReference>
<reference evidence="2" key="1">
    <citation type="submission" date="2025-08" db="UniProtKB">
        <authorList>
            <consortium name="RefSeq"/>
        </authorList>
    </citation>
    <scope>IDENTIFICATION</scope>
</reference>
<name>A0ABM4CWD1_HYDVU</name>
<gene>
    <name evidence="2" type="primary">LOC124813346</name>
</gene>
<evidence type="ECO:0000313" key="1">
    <source>
        <dbReference type="Proteomes" id="UP001652625"/>
    </source>
</evidence>
<dbReference type="Proteomes" id="UP001652625">
    <property type="component" value="Chromosome 11"/>
</dbReference>
<dbReference type="GeneID" id="124813346"/>
<organism evidence="1 2">
    <name type="scientific">Hydra vulgaris</name>
    <name type="common">Hydra</name>
    <name type="synonym">Hydra attenuata</name>
    <dbReference type="NCBI Taxonomy" id="6087"/>
    <lineage>
        <taxon>Eukaryota</taxon>
        <taxon>Metazoa</taxon>
        <taxon>Cnidaria</taxon>
        <taxon>Hydrozoa</taxon>
        <taxon>Hydroidolina</taxon>
        <taxon>Anthoathecata</taxon>
        <taxon>Aplanulata</taxon>
        <taxon>Hydridae</taxon>
        <taxon>Hydra</taxon>
    </lineage>
</organism>
<accession>A0ABM4CWD1</accession>
<evidence type="ECO:0000313" key="2">
    <source>
        <dbReference type="RefSeq" id="XP_065666246.1"/>
    </source>
</evidence>
<protein>
    <submittedName>
        <fullName evidence="2">Uncharacterized protein LOC124813346 isoform X2</fullName>
    </submittedName>
</protein>
<proteinExistence type="predicted"/>